<evidence type="ECO:0000256" key="1">
    <source>
        <dbReference type="ARBA" id="ARBA00004651"/>
    </source>
</evidence>
<dbReference type="InterPro" id="IPR048279">
    <property type="entry name" value="MdtK-like"/>
</dbReference>
<feature type="transmembrane region" description="Helical" evidence="10">
    <location>
        <begin position="167"/>
        <end position="187"/>
    </location>
</feature>
<gene>
    <name evidence="11" type="ORF">NK118_05670</name>
</gene>
<feature type="transmembrane region" description="Helical" evidence="10">
    <location>
        <begin position="354"/>
        <end position="376"/>
    </location>
</feature>
<feature type="transmembrane region" description="Helical" evidence="10">
    <location>
        <begin position="56"/>
        <end position="79"/>
    </location>
</feature>
<accession>A0ABT1EGB5</accession>
<dbReference type="NCBIfam" id="TIGR00797">
    <property type="entry name" value="matE"/>
    <property type="match status" value="1"/>
</dbReference>
<dbReference type="Pfam" id="PF01554">
    <property type="entry name" value="MatE"/>
    <property type="match status" value="2"/>
</dbReference>
<dbReference type="EMBL" id="JAMZFV010000005">
    <property type="protein sequence ID" value="MCP1109739.1"/>
    <property type="molecule type" value="Genomic_DNA"/>
</dbReference>
<dbReference type="InterPro" id="IPR045070">
    <property type="entry name" value="MATE_MepA-like"/>
</dbReference>
<evidence type="ECO:0000256" key="5">
    <source>
        <dbReference type="ARBA" id="ARBA00022475"/>
    </source>
</evidence>
<evidence type="ECO:0000313" key="12">
    <source>
        <dbReference type="Proteomes" id="UP001523565"/>
    </source>
</evidence>
<reference evidence="11 12" key="1">
    <citation type="journal article" date="2022" name="Genome Biol. Evol.">
        <title>Host diet, physiology and behaviors set the stage for Lachnospiraceae cladogenesis.</title>
        <authorList>
            <person name="Vera-Ponce De Leon A."/>
            <person name="Schneider M."/>
            <person name="Jahnes B.C."/>
            <person name="Sadowski V."/>
            <person name="Camuy-Velez L.A."/>
            <person name="Duan J."/>
            <person name="Sabree Z.L."/>
        </authorList>
    </citation>
    <scope>NUCLEOTIDE SEQUENCE [LARGE SCALE GENOMIC DNA]</scope>
    <source>
        <strain evidence="11 12">PAL227</strain>
    </source>
</reference>
<feature type="transmembrane region" description="Helical" evidence="10">
    <location>
        <begin position="388"/>
        <end position="406"/>
    </location>
</feature>
<evidence type="ECO:0000256" key="2">
    <source>
        <dbReference type="ARBA" id="ARBA00008417"/>
    </source>
</evidence>
<evidence type="ECO:0000256" key="6">
    <source>
        <dbReference type="ARBA" id="ARBA00022692"/>
    </source>
</evidence>
<feature type="transmembrane region" description="Helical" evidence="10">
    <location>
        <begin position="91"/>
        <end position="114"/>
    </location>
</feature>
<dbReference type="InterPro" id="IPR002528">
    <property type="entry name" value="MATE_fam"/>
</dbReference>
<dbReference type="PANTHER" id="PTHR43823">
    <property type="entry name" value="SPORULATION PROTEIN YKVU"/>
    <property type="match status" value="1"/>
</dbReference>
<dbReference type="PANTHER" id="PTHR43823:SF3">
    <property type="entry name" value="MULTIDRUG EXPORT PROTEIN MEPA"/>
    <property type="match status" value="1"/>
</dbReference>
<evidence type="ECO:0000256" key="4">
    <source>
        <dbReference type="ARBA" id="ARBA00022448"/>
    </source>
</evidence>
<dbReference type="RefSeq" id="WP_262068625.1">
    <property type="nucleotide sequence ID" value="NZ_JBNYWY010000006.1"/>
</dbReference>
<keyword evidence="9" id="KW-0046">Antibiotic resistance</keyword>
<comment type="similarity">
    <text evidence="2">Belongs to the multi antimicrobial extrusion (MATE) (TC 2.A.66.1) family. MepA subfamily.</text>
</comment>
<keyword evidence="5" id="KW-1003">Cell membrane</keyword>
<dbReference type="PIRSF" id="PIRSF006603">
    <property type="entry name" value="DinF"/>
    <property type="match status" value="1"/>
</dbReference>
<keyword evidence="8 10" id="KW-0472">Membrane</keyword>
<evidence type="ECO:0000313" key="11">
    <source>
        <dbReference type="EMBL" id="MCP1109739.1"/>
    </source>
</evidence>
<evidence type="ECO:0000256" key="3">
    <source>
        <dbReference type="ARBA" id="ARBA00022106"/>
    </source>
</evidence>
<keyword evidence="7 10" id="KW-1133">Transmembrane helix</keyword>
<sequence length="446" mass="48629">MNLENIRIGKRKTIMQFALPAIIAMMMTSLITVVDGFFIGNYVGKEGLAAVNLGLPIIYLFLAVGLMISVGGIAIAGMALGAKDMQKCNDVFNQTMCTVTGITVLLSAVMYLCIEPMLAFLKADAQVAAYFKDYYGILLLQLPIMVINSSFSMFIRGEGNPQYFMKVSMITLGLNALLDYLFVRHIGLGVRGIAVASLIATIVALICVLHYFLRKSTVYKFRRFGFSKETLVKTLLNGSSEFVGEMSLSISMFAYNFVIMKYIGVDGVSAFTIVGYISYIFSMILIGFGQGASPLISFAYGAKEKHLATDVRKLTNQMVFGAGVTTFLLVLLGHKWYGGLFIDNEAVEQMVQSGIVLFAVSFLFSGINTITSFYFTSIGKAKESAIISSSRGFVLLLICIFLLPPLLGMTGIWLAAPITETLTLLLSLFFIASDSRSIKIASLHGT</sequence>
<feature type="transmembrane region" description="Helical" evidence="10">
    <location>
        <begin position="193"/>
        <end position="213"/>
    </location>
</feature>
<keyword evidence="12" id="KW-1185">Reference proteome</keyword>
<evidence type="ECO:0000256" key="9">
    <source>
        <dbReference type="ARBA" id="ARBA00023251"/>
    </source>
</evidence>
<evidence type="ECO:0000256" key="8">
    <source>
        <dbReference type="ARBA" id="ARBA00023136"/>
    </source>
</evidence>
<organism evidence="11 12">
    <name type="scientific">Ohessyouella blattaphilus</name>
    <dbReference type="NCBI Taxonomy" id="2949333"/>
    <lineage>
        <taxon>Bacteria</taxon>
        <taxon>Bacillati</taxon>
        <taxon>Bacillota</taxon>
        <taxon>Clostridia</taxon>
        <taxon>Lachnospirales</taxon>
        <taxon>Lachnospiraceae</taxon>
        <taxon>Ohessyouella</taxon>
    </lineage>
</organism>
<proteinExistence type="inferred from homology"/>
<dbReference type="InterPro" id="IPR051327">
    <property type="entry name" value="MATE_MepA_subfamily"/>
</dbReference>
<feature type="transmembrane region" description="Helical" evidence="10">
    <location>
        <begin position="314"/>
        <end position="334"/>
    </location>
</feature>
<feature type="transmembrane region" description="Helical" evidence="10">
    <location>
        <begin position="21"/>
        <end position="44"/>
    </location>
</feature>
<evidence type="ECO:0000256" key="10">
    <source>
        <dbReference type="SAM" id="Phobius"/>
    </source>
</evidence>
<feature type="transmembrane region" description="Helical" evidence="10">
    <location>
        <begin position="412"/>
        <end position="432"/>
    </location>
</feature>
<keyword evidence="4" id="KW-0813">Transport</keyword>
<feature type="transmembrane region" description="Helical" evidence="10">
    <location>
        <begin position="134"/>
        <end position="155"/>
    </location>
</feature>
<dbReference type="Proteomes" id="UP001523565">
    <property type="component" value="Unassembled WGS sequence"/>
</dbReference>
<feature type="transmembrane region" description="Helical" evidence="10">
    <location>
        <begin position="276"/>
        <end position="302"/>
    </location>
</feature>
<feature type="transmembrane region" description="Helical" evidence="10">
    <location>
        <begin position="242"/>
        <end position="264"/>
    </location>
</feature>
<protein>
    <recommendedName>
        <fullName evidence="3">Multidrug export protein MepA</fullName>
    </recommendedName>
</protein>
<evidence type="ECO:0000256" key="7">
    <source>
        <dbReference type="ARBA" id="ARBA00022989"/>
    </source>
</evidence>
<comment type="subcellular location">
    <subcellularLocation>
        <location evidence="1">Cell membrane</location>
        <topology evidence="1">Multi-pass membrane protein</topology>
    </subcellularLocation>
</comment>
<dbReference type="CDD" id="cd13143">
    <property type="entry name" value="MATE_MepA_like"/>
    <property type="match status" value="1"/>
</dbReference>
<comment type="caution">
    <text evidence="11">The sequence shown here is derived from an EMBL/GenBank/DDBJ whole genome shotgun (WGS) entry which is preliminary data.</text>
</comment>
<name>A0ABT1EGB5_9FIRM</name>
<keyword evidence="6 10" id="KW-0812">Transmembrane</keyword>